<gene>
    <name evidence="1" type="ORF">A4R35_03700</name>
</gene>
<dbReference type="AlphaFoldDB" id="A0A328VK52"/>
<accession>A0A328VK52</accession>
<protein>
    <submittedName>
        <fullName evidence="1">Uncharacterized protein</fullName>
    </submittedName>
</protein>
<reference evidence="1 2" key="1">
    <citation type="submission" date="2016-08" db="EMBL/GenBank/DDBJ databases">
        <title>Analysis of Carbohydrate Active Enzymes in Thermogemmatispora T81 Reveals Carbohydrate Degradation Ability.</title>
        <authorList>
            <person name="Tomazini A."/>
            <person name="Lal S."/>
            <person name="Stott M."/>
            <person name="Henrissat B."/>
            <person name="Polikarpov I."/>
            <person name="Sparling R."/>
            <person name="Levin D.B."/>
        </authorList>
    </citation>
    <scope>NUCLEOTIDE SEQUENCE [LARGE SCALE GENOMIC DNA]</scope>
    <source>
        <strain evidence="1 2">T81</strain>
    </source>
</reference>
<name>A0A328VK52_9CHLR</name>
<sequence length="80" mass="8703">MAAGEGKRAGGLQPRRAAVALALGEKELFVEALEASMEAARQSGSRYASAMVKQLLMRGQERWPQERQLSEWAVSIDISA</sequence>
<evidence type="ECO:0000313" key="1">
    <source>
        <dbReference type="EMBL" id="RAQ94625.1"/>
    </source>
</evidence>
<evidence type="ECO:0000313" key="2">
    <source>
        <dbReference type="Proteomes" id="UP000248706"/>
    </source>
</evidence>
<keyword evidence="2" id="KW-1185">Reference proteome</keyword>
<comment type="caution">
    <text evidence="1">The sequence shown here is derived from an EMBL/GenBank/DDBJ whole genome shotgun (WGS) entry which is preliminary data.</text>
</comment>
<dbReference type="EMBL" id="MCIF01000002">
    <property type="protein sequence ID" value="RAQ94625.1"/>
    <property type="molecule type" value="Genomic_DNA"/>
</dbReference>
<dbReference type="Proteomes" id="UP000248706">
    <property type="component" value="Unassembled WGS sequence"/>
</dbReference>
<proteinExistence type="predicted"/>
<organism evidence="1 2">
    <name type="scientific">Thermogemmatispora tikiterensis</name>
    <dbReference type="NCBI Taxonomy" id="1825093"/>
    <lineage>
        <taxon>Bacteria</taxon>
        <taxon>Bacillati</taxon>
        <taxon>Chloroflexota</taxon>
        <taxon>Ktedonobacteria</taxon>
        <taxon>Thermogemmatisporales</taxon>
        <taxon>Thermogemmatisporaceae</taxon>
        <taxon>Thermogemmatispora</taxon>
    </lineage>
</organism>